<dbReference type="Proteomes" id="UP000053186">
    <property type="component" value="Unassembled WGS sequence"/>
</dbReference>
<sequence length="101" mass="10688">MGSGFSMMASTTQSQSLSFSRSSSVLPISMYRARSGSMKAAGLAFSARSRPRLAYSLRSSFPGMSRRTTGTPALATRAAIPLPMVPAPTTPTFLIMATSLY</sequence>
<gene>
    <name evidence="1" type="ORF">RLTM_00885</name>
</gene>
<evidence type="ECO:0000313" key="1">
    <source>
        <dbReference type="EMBL" id="EIA39861.1"/>
    </source>
</evidence>
<organism evidence="1 2">
    <name type="scientific">Thermus parvatiensis</name>
    <dbReference type="NCBI Taxonomy" id="456163"/>
    <lineage>
        <taxon>Bacteria</taxon>
        <taxon>Thermotogati</taxon>
        <taxon>Deinococcota</taxon>
        <taxon>Deinococci</taxon>
        <taxon>Thermales</taxon>
        <taxon>Thermaceae</taxon>
        <taxon>Thermus</taxon>
    </lineage>
</organism>
<proteinExistence type="predicted"/>
<comment type="caution">
    <text evidence="1">The sequence shown here is derived from an EMBL/GenBank/DDBJ whole genome shotgun (WGS) entry which is preliminary data.</text>
</comment>
<dbReference type="EMBL" id="AIJQ01000002">
    <property type="protein sequence ID" value="EIA39861.1"/>
    <property type="molecule type" value="Genomic_DNA"/>
</dbReference>
<protein>
    <submittedName>
        <fullName evidence="1">Uncharacterized protein</fullName>
    </submittedName>
</protein>
<accession>H7GDR9</accession>
<evidence type="ECO:0000313" key="2">
    <source>
        <dbReference type="Proteomes" id="UP000053186"/>
    </source>
</evidence>
<reference evidence="1 2" key="1">
    <citation type="journal article" date="2012" name="J. Bacteriol.">
        <title>Draft genome sequence of Thermus sp. strain RL, isolated from a hot water spring located atop the Himalayan ranges at Manikaran, India.</title>
        <authorList>
            <person name="Dwivedi V."/>
            <person name="Sangwan N."/>
            <person name="Nigam A."/>
            <person name="Garg N."/>
            <person name="Niharika N."/>
            <person name="Khurana P."/>
            <person name="Khurana J.P."/>
            <person name="Lal R."/>
        </authorList>
    </citation>
    <scope>NUCLEOTIDE SEQUENCE [LARGE SCALE GENOMIC DNA]</scope>
    <source>
        <strain evidence="1 2">RL</strain>
    </source>
</reference>
<name>H7GDR9_9DEIN</name>
<dbReference type="AlphaFoldDB" id="H7GDR9"/>
<keyword evidence="2" id="KW-1185">Reference proteome</keyword>